<evidence type="ECO:0000256" key="2">
    <source>
        <dbReference type="SAM" id="Phobius"/>
    </source>
</evidence>
<organism evidence="3 4">
    <name type="scientific">Cryptosporidium canis</name>
    <dbReference type="NCBI Taxonomy" id="195482"/>
    <lineage>
        <taxon>Eukaryota</taxon>
        <taxon>Sar</taxon>
        <taxon>Alveolata</taxon>
        <taxon>Apicomplexa</taxon>
        <taxon>Conoidasida</taxon>
        <taxon>Coccidia</taxon>
        <taxon>Eucoccidiorida</taxon>
        <taxon>Eimeriorina</taxon>
        <taxon>Cryptosporidiidae</taxon>
        <taxon>Cryptosporidium</taxon>
    </lineage>
</organism>
<evidence type="ECO:0000313" key="3">
    <source>
        <dbReference type="EMBL" id="KAJ1606571.1"/>
    </source>
</evidence>
<keyword evidence="2" id="KW-1133">Transmembrane helix</keyword>
<name>A0ABQ8P392_9CRYT</name>
<reference evidence="3" key="1">
    <citation type="submission" date="2022-10" db="EMBL/GenBank/DDBJ databases">
        <title>Adaptive evolution leads to modifications in subtelomeric GC content in a zoonotic Cryptosporidium species.</title>
        <authorList>
            <person name="Li J."/>
            <person name="Feng Y."/>
            <person name="Xiao L."/>
        </authorList>
    </citation>
    <scope>NUCLEOTIDE SEQUENCE</scope>
    <source>
        <strain evidence="3">25894</strain>
    </source>
</reference>
<evidence type="ECO:0000256" key="1">
    <source>
        <dbReference type="SAM" id="MobiDB-lite"/>
    </source>
</evidence>
<feature type="transmembrane region" description="Helical" evidence="2">
    <location>
        <begin position="22"/>
        <end position="41"/>
    </location>
</feature>
<dbReference type="Proteomes" id="UP001071777">
    <property type="component" value="Unassembled WGS sequence"/>
</dbReference>
<protein>
    <submittedName>
        <fullName evidence="3">Uncharacterized protein</fullName>
    </submittedName>
</protein>
<feature type="non-terminal residue" evidence="3">
    <location>
        <position position="1"/>
    </location>
</feature>
<keyword evidence="4" id="KW-1185">Reference proteome</keyword>
<accession>A0ABQ8P392</accession>
<feature type="region of interest" description="Disordered" evidence="1">
    <location>
        <begin position="89"/>
        <end position="111"/>
    </location>
</feature>
<proteinExistence type="predicted"/>
<keyword evidence="2" id="KW-0472">Membrane</keyword>
<gene>
    <name evidence="3" type="ORF">OJ252_3126</name>
</gene>
<comment type="caution">
    <text evidence="3">The sequence shown here is derived from an EMBL/GenBank/DDBJ whole genome shotgun (WGS) entry which is preliminary data.</text>
</comment>
<dbReference type="EMBL" id="JAPCXB010000138">
    <property type="protein sequence ID" value="KAJ1606571.1"/>
    <property type="molecule type" value="Genomic_DNA"/>
</dbReference>
<sequence>KARSQRTWLINAERVIRGQDRVVMRLNISLWGVFFCVAFALKDVASIHINRDLQNLSIESEGDIREDGLAESVPDNANSSAVQGVDISNSSQGLMPNNTNGTEANGQTDGKNDTQQFQVFNGTLDMKNTYFDSGIAYDVNTGLPILPNLTSMLETEYGFDDIPSLKEALKIEIGWIIIGVCIGLLVIMIIVITTVSVIRHRRNRARREIEE</sequence>
<keyword evidence="2" id="KW-0812">Transmembrane</keyword>
<feature type="transmembrane region" description="Helical" evidence="2">
    <location>
        <begin position="173"/>
        <end position="198"/>
    </location>
</feature>
<evidence type="ECO:0000313" key="4">
    <source>
        <dbReference type="Proteomes" id="UP001071777"/>
    </source>
</evidence>